<dbReference type="HOGENOM" id="CLU_2546052_0_0_1"/>
<keyword evidence="1 2" id="KW-0812">Transmembrane</keyword>
<dbReference type="Proteomes" id="UP000002051">
    <property type="component" value="Chromosome 3"/>
</dbReference>
<dbReference type="EnsemblPlants" id="AES71673">
    <property type="protein sequence ID" value="AES71673"/>
    <property type="gene ID" value="MTR_3g080530"/>
</dbReference>
<keyword evidence="1" id="KW-0472">Membrane</keyword>
<organism evidence="2 4">
    <name type="scientific">Medicago truncatula</name>
    <name type="common">Barrel medic</name>
    <name type="synonym">Medicago tribuloides</name>
    <dbReference type="NCBI Taxonomy" id="3880"/>
    <lineage>
        <taxon>Eukaryota</taxon>
        <taxon>Viridiplantae</taxon>
        <taxon>Streptophyta</taxon>
        <taxon>Embryophyta</taxon>
        <taxon>Tracheophyta</taxon>
        <taxon>Spermatophyta</taxon>
        <taxon>Magnoliopsida</taxon>
        <taxon>eudicotyledons</taxon>
        <taxon>Gunneridae</taxon>
        <taxon>Pentapetalae</taxon>
        <taxon>rosids</taxon>
        <taxon>fabids</taxon>
        <taxon>Fabales</taxon>
        <taxon>Fabaceae</taxon>
        <taxon>Papilionoideae</taxon>
        <taxon>50 kb inversion clade</taxon>
        <taxon>NPAAA clade</taxon>
        <taxon>Hologalegina</taxon>
        <taxon>IRL clade</taxon>
        <taxon>Trifolieae</taxon>
        <taxon>Medicago</taxon>
    </lineage>
</organism>
<evidence type="ECO:0000313" key="4">
    <source>
        <dbReference type="Proteomes" id="UP000002051"/>
    </source>
</evidence>
<dbReference type="AlphaFoldDB" id="G7J7B3"/>
<accession>G7J7B3</accession>
<reference evidence="3" key="3">
    <citation type="submission" date="2015-04" db="UniProtKB">
        <authorList>
            <consortium name="EnsemblPlants"/>
        </authorList>
    </citation>
    <scope>IDENTIFICATION</scope>
    <source>
        <strain evidence="3">cv. Jemalong A17</strain>
    </source>
</reference>
<dbReference type="EMBL" id="CM001219">
    <property type="protein sequence ID" value="AES71673.1"/>
    <property type="molecule type" value="Genomic_DNA"/>
</dbReference>
<dbReference type="PaxDb" id="3880-AES71673"/>
<protein>
    <submittedName>
        <fullName evidence="2">Transmembrane protein, putative</fullName>
    </submittedName>
</protein>
<gene>
    <name evidence="2" type="ordered locus">MTR_3g080530</name>
</gene>
<reference evidence="2 4" key="1">
    <citation type="journal article" date="2011" name="Nature">
        <title>The Medicago genome provides insight into the evolution of rhizobial symbioses.</title>
        <authorList>
            <person name="Young N.D."/>
            <person name="Debelle F."/>
            <person name="Oldroyd G.E."/>
            <person name="Geurts R."/>
            <person name="Cannon S.B."/>
            <person name="Udvardi M.K."/>
            <person name="Benedito V.A."/>
            <person name="Mayer K.F."/>
            <person name="Gouzy J."/>
            <person name="Schoof H."/>
            <person name="Van de Peer Y."/>
            <person name="Proost S."/>
            <person name="Cook D.R."/>
            <person name="Meyers B.C."/>
            <person name="Spannagl M."/>
            <person name="Cheung F."/>
            <person name="De Mita S."/>
            <person name="Krishnakumar V."/>
            <person name="Gundlach H."/>
            <person name="Zhou S."/>
            <person name="Mudge J."/>
            <person name="Bharti A.K."/>
            <person name="Murray J.D."/>
            <person name="Naoumkina M.A."/>
            <person name="Rosen B."/>
            <person name="Silverstein K.A."/>
            <person name="Tang H."/>
            <person name="Rombauts S."/>
            <person name="Zhao P.X."/>
            <person name="Zhou P."/>
            <person name="Barbe V."/>
            <person name="Bardou P."/>
            <person name="Bechner M."/>
            <person name="Bellec A."/>
            <person name="Berger A."/>
            <person name="Berges H."/>
            <person name="Bidwell S."/>
            <person name="Bisseling T."/>
            <person name="Choisne N."/>
            <person name="Couloux A."/>
            <person name="Denny R."/>
            <person name="Deshpande S."/>
            <person name="Dai X."/>
            <person name="Doyle J.J."/>
            <person name="Dudez A.M."/>
            <person name="Farmer A.D."/>
            <person name="Fouteau S."/>
            <person name="Franken C."/>
            <person name="Gibelin C."/>
            <person name="Gish J."/>
            <person name="Goldstein S."/>
            <person name="Gonzalez A.J."/>
            <person name="Green P.J."/>
            <person name="Hallab A."/>
            <person name="Hartog M."/>
            <person name="Hua A."/>
            <person name="Humphray S.J."/>
            <person name="Jeong D.H."/>
            <person name="Jing Y."/>
            <person name="Jocker A."/>
            <person name="Kenton S.M."/>
            <person name="Kim D.J."/>
            <person name="Klee K."/>
            <person name="Lai H."/>
            <person name="Lang C."/>
            <person name="Lin S."/>
            <person name="Macmil S.L."/>
            <person name="Magdelenat G."/>
            <person name="Matthews L."/>
            <person name="McCorrison J."/>
            <person name="Monaghan E.L."/>
            <person name="Mun J.H."/>
            <person name="Najar F.Z."/>
            <person name="Nicholson C."/>
            <person name="Noirot C."/>
            <person name="O'Bleness M."/>
            <person name="Paule C.R."/>
            <person name="Poulain J."/>
            <person name="Prion F."/>
            <person name="Qin B."/>
            <person name="Qu C."/>
            <person name="Retzel E.F."/>
            <person name="Riddle C."/>
            <person name="Sallet E."/>
            <person name="Samain S."/>
            <person name="Samson N."/>
            <person name="Sanders I."/>
            <person name="Saurat O."/>
            <person name="Scarpelli C."/>
            <person name="Schiex T."/>
            <person name="Segurens B."/>
            <person name="Severin A.J."/>
            <person name="Sherrier D.J."/>
            <person name="Shi R."/>
            <person name="Sims S."/>
            <person name="Singer S.R."/>
            <person name="Sinharoy S."/>
            <person name="Sterck L."/>
            <person name="Viollet A."/>
            <person name="Wang B.B."/>
            <person name="Wang K."/>
            <person name="Wang M."/>
            <person name="Wang X."/>
            <person name="Warfsmann J."/>
            <person name="Weissenbach J."/>
            <person name="White D.D."/>
            <person name="White J.D."/>
            <person name="Wiley G.B."/>
            <person name="Wincker P."/>
            <person name="Xing Y."/>
            <person name="Yang L."/>
            <person name="Yao Z."/>
            <person name="Ying F."/>
            <person name="Zhai J."/>
            <person name="Zhou L."/>
            <person name="Zuber A."/>
            <person name="Denarie J."/>
            <person name="Dixon R.A."/>
            <person name="May G.D."/>
            <person name="Schwartz D.C."/>
            <person name="Rogers J."/>
            <person name="Quetier F."/>
            <person name="Town C.D."/>
            <person name="Roe B.A."/>
        </authorList>
    </citation>
    <scope>NUCLEOTIDE SEQUENCE [LARGE SCALE GENOMIC DNA]</scope>
    <source>
        <strain evidence="2">A17</strain>
        <strain evidence="3 4">cv. Jemalong A17</strain>
    </source>
</reference>
<evidence type="ECO:0000256" key="1">
    <source>
        <dbReference type="SAM" id="Phobius"/>
    </source>
</evidence>
<keyword evidence="1" id="KW-1133">Transmembrane helix</keyword>
<keyword evidence="4" id="KW-1185">Reference proteome</keyword>
<proteinExistence type="predicted"/>
<evidence type="ECO:0000313" key="2">
    <source>
        <dbReference type="EMBL" id="AES71673.1"/>
    </source>
</evidence>
<reference evidence="2 4" key="2">
    <citation type="journal article" date="2014" name="BMC Genomics">
        <title>An improved genome release (version Mt4.0) for the model legume Medicago truncatula.</title>
        <authorList>
            <person name="Tang H."/>
            <person name="Krishnakumar V."/>
            <person name="Bidwell S."/>
            <person name="Rosen B."/>
            <person name="Chan A."/>
            <person name="Zhou S."/>
            <person name="Gentzbittel L."/>
            <person name="Childs K.L."/>
            <person name="Yandell M."/>
            <person name="Gundlach H."/>
            <person name="Mayer K.F."/>
            <person name="Schwartz D.C."/>
            <person name="Town C.D."/>
        </authorList>
    </citation>
    <scope>GENOME REANNOTATION</scope>
    <source>
        <strain evidence="3 4">cv. Jemalong A17</strain>
    </source>
</reference>
<name>G7J7B3_MEDTR</name>
<sequence length="83" mass="9553">MVVRRRTNPNANFVRQLFYGGGCELFEGNLLLLRVVVMGCCCCCELRGKEHLYCWVCVSGFERKSEGIVLLWVVVVFVFVVWC</sequence>
<evidence type="ECO:0000313" key="3">
    <source>
        <dbReference type="EnsemblPlants" id="AES71673"/>
    </source>
</evidence>
<feature type="transmembrane region" description="Helical" evidence="1">
    <location>
        <begin position="67"/>
        <end position="82"/>
    </location>
</feature>